<gene>
    <name evidence="8" type="ORF">BD626DRAFT_632415</name>
</gene>
<evidence type="ECO:0000259" key="7">
    <source>
        <dbReference type="Pfam" id="PF00155"/>
    </source>
</evidence>
<evidence type="ECO:0000256" key="6">
    <source>
        <dbReference type="SAM" id="MobiDB-lite"/>
    </source>
</evidence>
<dbReference type="Pfam" id="PF00155">
    <property type="entry name" value="Aminotran_1_2"/>
    <property type="match status" value="1"/>
</dbReference>
<dbReference type="GO" id="GO:0030170">
    <property type="term" value="F:pyridoxal phosphate binding"/>
    <property type="evidence" value="ECO:0007669"/>
    <property type="project" value="InterPro"/>
</dbReference>
<dbReference type="PANTHER" id="PTHR42790">
    <property type="entry name" value="AMINOTRANSFERASE"/>
    <property type="match status" value="1"/>
</dbReference>
<proteinExistence type="inferred from homology"/>
<dbReference type="EMBL" id="VDMD01000021">
    <property type="protein sequence ID" value="TRM60639.1"/>
    <property type="molecule type" value="Genomic_DNA"/>
</dbReference>
<dbReference type="GO" id="GO:0008483">
    <property type="term" value="F:transaminase activity"/>
    <property type="evidence" value="ECO:0007669"/>
    <property type="project" value="UniProtKB-KW"/>
</dbReference>
<dbReference type="PANTHER" id="PTHR42790:SF19">
    <property type="entry name" value="KYNURENINE_ALPHA-AMINOADIPATE AMINOTRANSFERASE, MITOCHONDRIAL"/>
    <property type="match status" value="1"/>
</dbReference>
<dbReference type="STRING" id="97359.A0A550C761"/>
<comment type="similarity">
    <text evidence="2">Belongs to the class-I pyridoxal-phosphate-dependent aminotransferase family.</text>
</comment>
<evidence type="ECO:0000256" key="3">
    <source>
        <dbReference type="ARBA" id="ARBA00022576"/>
    </source>
</evidence>
<comment type="caution">
    <text evidence="8">The sequence shown here is derived from an EMBL/GenBank/DDBJ whole genome shotgun (WGS) entry which is preliminary data.</text>
</comment>
<evidence type="ECO:0000256" key="5">
    <source>
        <dbReference type="ARBA" id="ARBA00022898"/>
    </source>
</evidence>
<keyword evidence="4 8" id="KW-0808">Transferase</keyword>
<dbReference type="InterPro" id="IPR015421">
    <property type="entry name" value="PyrdxlP-dep_Trfase_major"/>
</dbReference>
<dbReference type="InterPro" id="IPR015424">
    <property type="entry name" value="PyrdxlP-dep_Trfase"/>
</dbReference>
<dbReference type="OrthoDB" id="691673at2759"/>
<feature type="domain" description="Aminotransferase class I/classII large" evidence="7">
    <location>
        <begin position="81"/>
        <end position="307"/>
    </location>
</feature>
<evidence type="ECO:0000313" key="9">
    <source>
        <dbReference type="Proteomes" id="UP000320762"/>
    </source>
</evidence>
<dbReference type="InterPro" id="IPR004839">
    <property type="entry name" value="Aminotransferase_I/II_large"/>
</dbReference>
<keyword evidence="5" id="KW-0663">Pyridoxal phosphate</keyword>
<organism evidence="8 9">
    <name type="scientific">Schizophyllum amplum</name>
    <dbReference type="NCBI Taxonomy" id="97359"/>
    <lineage>
        <taxon>Eukaryota</taxon>
        <taxon>Fungi</taxon>
        <taxon>Dikarya</taxon>
        <taxon>Basidiomycota</taxon>
        <taxon>Agaricomycotina</taxon>
        <taxon>Agaricomycetes</taxon>
        <taxon>Agaricomycetidae</taxon>
        <taxon>Agaricales</taxon>
        <taxon>Schizophyllaceae</taxon>
        <taxon>Schizophyllum</taxon>
    </lineage>
</organism>
<evidence type="ECO:0000256" key="4">
    <source>
        <dbReference type="ARBA" id="ARBA00022679"/>
    </source>
</evidence>
<evidence type="ECO:0000313" key="8">
    <source>
        <dbReference type="EMBL" id="TRM60639.1"/>
    </source>
</evidence>
<dbReference type="InterPro" id="IPR050859">
    <property type="entry name" value="Class-I_PLP-dep_aminotransf"/>
</dbReference>
<dbReference type="GO" id="GO:1901605">
    <property type="term" value="P:alpha-amino acid metabolic process"/>
    <property type="evidence" value="ECO:0007669"/>
    <property type="project" value="TreeGrafter"/>
</dbReference>
<keyword evidence="3" id="KW-0032">Aminotransferase</keyword>
<evidence type="ECO:0000256" key="2">
    <source>
        <dbReference type="ARBA" id="ARBA00007441"/>
    </source>
</evidence>
<protein>
    <submittedName>
        <fullName evidence="8">Pyridoxal phosphate-dependent transferase</fullName>
    </submittedName>
</protein>
<dbReference type="CDD" id="cd00609">
    <property type="entry name" value="AAT_like"/>
    <property type="match status" value="1"/>
</dbReference>
<dbReference type="Proteomes" id="UP000320762">
    <property type="component" value="Unassembled WGS sequence"/>
</dbReference>
<feature type="region of interest" description="Disordered" evidence="6">
    <location>
        <begin position="359"/>
        <end position="381"/>
    </location>
</feature>
<accession>A0A550C761</accession>
<dbReference type="Gene3D" id="3.40.640.10">
    <property type="entry name" value="Type I PLP-dependent aspartate aminotransferase-like (Major domain)"/>
    <property type="match status" value="1"/>
</dbReference>
<keyword evidence="9" id="KW-1185">Reference proteome</keyword>
<comment type="cofactor">
    <cofactor evidence="1">
        <name>pyridoxal 5'-phosphate</name>
        <dbReference type="ChEBI" id="CHEBI:597326"/>
    </cofactor>
</comment>
<dbReference type="SUPFAM" id="SSF53383">
    <property type="entry name" value="PLP-dependent transferases"/>
    <property type="match status" value="1"/>
</dbReference>
<dbReference type="AlphaFoldDB" id="A0A550C761"/>
<sequence length="381" mass="42016">MHMKYASIDIEPFLSERARAWKPSAIRELFPLQSIPGMLSLLSGTPHPKTLPFEAMSFRLKPIAFDRPIEVTIEGDDLVEALQYGPTAGVPRFVKWLKNLQCKVHGRSLDEGWAVAVGTGSQDLMYKTFQSLTNAGHSVLFETPSYSGALGILRVEPCSLAEVQSDAHGLNPDALREVLSTWHKRRPGQCFPNILYTVPTGNNPTGASKYTSGKKDANQYNLLILEDDAYSFLYYGPEENHARSYFALEDEVNGEVGRVVRFDTHSKVLSSGMRLGVMTAHKKVIDAVVTMTTNTNAKTFSTTQMIAYRLLSSWGIDWSLEHATLSLLAFTSGNATCSKPPPGNTSPALRNGTPRKLAFSSTRSSSCPLAPTRIPSCERRR</sequence>
<name>A0A550C761_9AGAR</name>
<reference evidence="8 9" key="1">
    <citation type="journal article" date="2019" name="New Phytol.">
        <title>Comparative genomics reveals unique wood-decay strategies and fruiting body development in the Schizophyllaceae.</title>
        <authorList>
            <person name="Almasi E."/>
            <person name="Sahu N."/>
            <person name="Krizsan K."/>
            <person name="Balint B."/>
            <person name="Kovacs G.M."/>
            <person name="Kiss B."/>
            <person name="Cseklye J."/>
            <person name="Drula E."/>
            <person name="Henrissat B."/>
            <person name="Nagy I."/>
            <person name="Chovatia M."/>
            <person name="Adam C."/>
            <person name="LaButti K."/>
            <person name="Lipzen A."/>
            <person name="Riley R."/>
            <person name="Grigoriev I.V."/>
            <person name="Nagy L.G."/>
        </authorList>
    </citation>
    <scope>NUCLEOTIDE SEQUENCE [LARGE SCALE GENOMIC DNA]</scope>
    <source>
        <strain evidence="8 9">NL-1724</strain>
    </source>
</reference>
<evidence type="ECO:0000256" key="1">
    <source>
        <dbReference type="ARBA" id="ARBA00001933"/>
    </source>
</evidence>